<dbReference type="EMBL" id="CASHSV030000823">
    <property type="protein sequence ID" value="CAJ2678412.1"/>
    <property type="molecule type" value="Genomic_DNA"/>
</dbReference>
<dbReference type="Proteomes" id="UP001177021">
    <property type="component" value="Unassembled WGS sequence"/>
</dbReference>
<evidence type="ECO:0000313" key="2">
    <source>
        <dbReference type="Proteomes" id="UP001177021"/>
    </source>
</evidence>
<organism evidence="1 2">
    <name type="scientific">Trifolium pratense</name>
    <name type="common">Red clover</name>
    <dbReference type="NCBI Taxonomy" id="57577"/>
    <lineage>
        <taxon>Eukaryota</taxon>
        <taxon>Viridiplantae</taxon>
        <taxon>Streptophyta</taxon>
        <taxon>Embryophyta</taxon>
        <taxon>Tracheophyta</taxon>
        <taxon>Spermatophyta</taxon>
        <taxon>Magnoliopsida</taxon>
        <taxon>eudicotyledons</taxon>
        <taxon>Gunneridae</taxon>
        <taxon>Pentapetalae</taxon>
        <taxon>rosids</taxon>
        <taxon>fabids</taxon>
        <taxon>Fabales</taxon>
        <taxon>Fabaceae</taxon>
        <taxon>Papilionoideae</taxon>
        <taxon>50 kb inversion clade</taxon>
        <taxon>NPAAA clade</taxon>
        <taxon>Hologalegina</taxon>
        <taxon>IRL clade</taxon>
        <taxon>Trifolieae</taxon>
        <taxon>Trifolium</taxon>
    </lineage>
</organism>
<keyword evidence="2" id="KW-1185">Reference proteome</keyword>
<name>A0ACB0M961_TRIPR</name>
<accession>A0ACB0M961</accession>
<evidence type="ECO:0000313" key="1">
    <source>
        <dbReference type="EMBL" id="CAJ2678412.1"/>
    </source>
</evidence>
<protein>
    <submittedName>
        <fullName evidence="1">Uncharacterized protein</fullName>
    </submittedName>
</protein>
<sequence length="828" mass="95645">MAERKTMRDYIMGNQQRTTPKRKTMGEYIIEAKLEALKRQLELLTPPLCECCGLVGHESEECPTRNLWDDYELIHNGEQNHTYPFKRDINNIPPCLRCRCPEQAEEPYINETLTTLNQNTFTELSQNEKQPEANDVLVKFMEQTNEKFRTLEGKFGILEGHISSILTLLSQKPQDAIFTHVEPKQEEEYENVTLVSGVDLSEELKHEEQVSIENEEALTEESNDEEQDLVVLNMEEIKESPIILGQTILTIGDVVIEVHKGKVNLRCGKEDDVLKALNSVENFSHFISSYFDNVVIHNSFSDLRMQDFLEKFPILQDPSIMVDIVKIKISLYFEAHPPHRKRKNNVNHMVRKLRRGNALKHLYPEMLHSRWFRPYTVTGVLPHGALEVSKEDGTTFKVNGQLQNIMMTGCSKKRIVMAERKTMRDYIMGNQQRTTPKRKTMGEYIIEAKLEALKRQLELLTPPLCECCGLVGHESEECPTRNLWDDYELIHNGEQNHTYPFKRDINNIPPCLRCRCPEQAEEPYINETLTTLNQNTFTELSQNEKQPEANDVLVKFMEQTNEKFRTLEGKFGILEGHISSILTLLSQKPQDAIFTHVEPKQEEEYENVTLVSGVDLSEELKHEEQVSIENEEALTEESNDEEQDLVVLNMEEIKESPIILGQTILTIGDVVIEVHKGKVNLRCGKEDDVLKALNSVENFSHFISSYFDNVVIHNSFSDLRMQDFLEKFPILQDPSIMVDIVKIKISLYFEAHPPHRKRKNNVNHMVRKLRRGNALKHLYPEMLHSRWFRPYTVTGVLPHGALEVSKEDGTTFKVNGQLQNIMMTGCSK</sequence>
<reference evidence="1" key="1">
    <citation type="submission" date="2023-10" db="EMBL/GenBank/DDBJ databases">
        <authorList>
            <person name="Rodriguez Cubillos JULIANA M."/>
            <person name="De Vega J."/>
        </authorList>
    </citation>
    <scope>NUCLEOTIDE SEQUENCE</scope>
</reference>
<proteinExistence type="predicted"/>
<comment type="caution">
    <text evidence="1">The sequence shown here is derived from an EMBL/GenBank/DDBJ whole genome shotgun (WGS) entry which is preliminary data.</text>
</comment>
<gene>
    <name evidence="1" type="ORF">MILVUS5_LOCUS40700</name>
</gene>